<organism evidence="13 14">
    <name type="scientific">Chironomus riparius</name>
    <dbReference type="NCBI Taxonomy" id="315576"/>
    <lineage>
        <taxon>Eukaryota</taxon>
        <taxon>Metazoa</taxon>
        <taxon>Ecdysozoa</taxon>
        <taxon>Arthropoda</taxon>
        <taxon>Hexapoda</taxon>
        <taxon>Insecta</taxon>
        <taxon>Pterygota</taxon>
        <taxon>Neoptera</taxon>
        <taxon>Endopterygota</taxon>
        <taxon>Diptera</taxon>
        <taxon>Nematocera</taxon>
        <taxon>Chironomoidea</taxon>
        <taxon>Chironomidae</taxon>
        <taxon>Chironominae</taxon>
        <taxon>Chironomus</taxon>
    </lineage>
</organism>
<reference evidence="13" key="2">
    <citation type="submission" date="2022-10" db="EMBL/GenBank/DDBJ databases">
        <authorList>
            <consortium name="ENA_rothamsted_submissions"/>
            <consortium name="culmorum"/>
            <person name="King R."/>
        </authorList>
    </citation>
    <scope>NUCLEOTIDE SEQUENCE</scope>
</reference>
<proteinExistence type="inferred from homology"/>
<evidence type="ECO:0000256" key="9">
    <source>
        <dbReference type="ARBA" id="ARBA00032923"/>
    </source>
</evidence>
<evidence type="ECO:0000256" key="6">
    <source>
        <dbReference type="ARBA" id="ARBA00022729"/>
    </source>
</evidence>
<dbReference type="FunFam" id="1.10.720.30:FF:000003">
    <property type="entry name" value="Mesencephalic astrocyte-derived neurotrophic factor"/>
    <property type="match status" value="1"/>
</dbReference>
<feature type="domain" description="ARMET C-terminal" evidence="11">
    <location>
        <begin position="127"/>
        <end position="169"/>
    </location>
</feature>
<keyword evidence="14" id="KW-1185">Reference proteome</keyword>
<accession>A0A9N9S0W1</accession>
<dbReference type="SUPFAM" id="SSF68906">
    <property type="entry name" value="SAP domain"/>
    <property type="match status" value="1"/>
</dbReference>
<dbReference type="PANTHER" id="PTHR12990">
    <property type="entry name" value="ARMET-LIKE PROTEIN"/>
    <property type="match status" value="1"/>
</dbReference>
<keyword evidence="7" id="KW-1015">Disulfide bond</keyword>
<dbReference type="Pfam" id="PF10208">
    <property type="entry name" value="ARMET_C"/>
    <property type="match status" value="1"/>
</dbReference>
<dbReference type="Gene3D" id="1.10.720.30">
    <property type="entry name" value="SAP domain"/>
    <property type="match status" value="1"/>
</dbReference>
<evidence type="ECO:0000256" key="5">
    <source>
        <dbReference type="ARBA" id="ARBA00022525"/>
    </source>
</evidence>
<evidence type="ECO:0000313" key="14">
    <source>
        <dbReference type="Proteomes" id="UP001153620"/>
    </source>
</evidence>
<evidence type="ECO:0000256" key="1">
    <source>
        <dbReference type="ARBA" id="ARBA00004613"/>
    </source>
</evidence>
<feature type="signal peptide" evidence="10">
    <location>
        <begin position="1"/>
        <end position="23"/>
    </location>
</feature>
<keyword evidence="4" id="KW-0217">Developmental protein</keyword>
<feature type="chain" id="PRO_5040261957" description="Mesencephalic astrocyte-derived neurotrophic factor homolog" evidence="10">
    <location>
        <begin position="24"/>
        <end position="178"/>
    </location>
</feature>
<comment type="similarity">
    <text evidence="2">Belongs to the ARMET family.</text>
</comment>
<dbReference type="InterPro" id="IPR036361">
    <property type="entry name" value="SAP_dom_sf"/>
</dbReference>
<evidence type="ECO:0000256" key="8">
    <source>
        <dbReference type="ARBA" id="ARBA00024999"/>
    </source>
</evidence>
<dbReference type="Gene3D" id="1.10.225.10">
    <property type="entry name" value="Saposin-like"/>
    <property type="match status" value="1"/>
</dbReference>
<dbReference type="FunFam" id="1.10.225.10:FF:000003">
    <property type="entry name" value="Mesencephalic astrocyte-derived neurotrophic factor"/>
    <property type="match status" value="1"/>
</dbReference>
<dbReference type="AlphaFoldDB" id="A0A9N9S0W1"/>
<gene>
    <name evidence="13" type="ORF">CHIRRI_LOCUS8980</name>
</gene>
<evidence type="ECO:0000256" key="10">
    <source>
        <dbReference type="SAM" id="SignalP"/>
    </source>
</evidence>
<dbReference type="EMBL" id="OU895878">
    <property type="protein sequence ID" value="CAG9806115.1"/>
    <property type="molecule type" value="Genomic_DNA"/>
</dbReference>
<dbReference type="InterPro" id="IPR018247">
    <property type="entry name" value="EF_Hand_1_Ca_BS"/>
</dbReference>
<comment type="function">
    <text evidence="8">Required during the maturation of the embryonic nervous system for maintenance of neuronal and cuticular connectivity. Essential for maintenance of dopaminergic neurons and dopamine levels.</text>
</comment>
<evidence type="ECO:0000256" key="2">
    <source>
        <dbReference type="ARBA" id="ARBA00005617"/>
    </source>
</evidence>
<dbReference type="GO" id="GO:0005783">
    <property type="term" value="C:endoplasmic reticulum"/>
    <property type="evidence" value="ECO:0007669"/>
    <property type="project" value="TreeGrafter"/>
</dbReference>
<evidence type="ECO:0000313" key="13">
    <source>
        <dbReference type="EMBL" id="CAG9806115.1"/>
    </source>
</evidence>
<sequence length="178" mass="20260">MNSSRKIILGTFLCTLFFTLASSLKEGDCEVCIATLNKFVDTLDEDVKKAPKKIEDAFRKYCKGSKNKENRFCYYLGGLEESATGSLGEISKPISYHMPADKICEKLKKKDAQICELKFDKQIDLNTVDLKKLKVKDLKKILSDWDESCDGCLEKPDFIKRIEELKPKYQGAAPKKEL</sequence>
<dbReference type="GO" id="GO:0071542">
    <property type="term" value="P:dopaminergic neuron differentiation"/>
    <property type="evidence" value="ECO:0007669"/>
    <property type="project" value="TreeGrafter"/>
</dbReference>
<feature type="domain" description="ARMET N-terminal" evidence="12">
    <location>
        <begin position="28"/>
        <end position="123"/>
    </location>
</feature>
<evidence type="ECO:0000256" key="3">
    <source>
        <dbReference type="ARBA" id="ARBA00014267"/>
    </source>
</evidence>
<dbReference type="InterPro" id="IPR019345">
    <property type="entry name" value="ARMET_C"/>
</dbReference>
<dbReference type="OrthoDB" id="5597848at2759"/>
<dbReference type="InterPro" id="IPR045333">
    <property type="entry name" value="ARMET-like"/>
</dbReference>
<protein>
    <recommendedName>
        <fullName evidence="3">Mesencephalic astrocyte-derived neurotrophic factor homolog</fullName>
    </recommendedName>
    <alternativeName>
        <fullName evidence="9">MANF/CDNF-like protein</fullName>
    </alternativeName>
</protein>
<keyword evidence="6 10" id="KW-0732">Signal</keyword>
<evidence type="ECO:0000259" key="11">
    <source>
        <dbReference type="Pfam" id="PF10208"/>
    </source>
</evidence>
<dbReference type="Proteomes" id="UP001153620">
    <property type="component" value="Chromosome 2"/>
</dbReference>
<dbReference type="PROSITE" id="PS00018">
    <property type="entry name" value="EF_HAND_1"/>
    <property type="match status" value="1"/>
</dbReference>
<dbReference type="Pfam" id="PF20145">
    <property type="entry name" value="ARMET_N"/>
    <property type="match status" value="1"/>
</dbReference>
<reference evidence="13" key="1">
    <citation type="submission" date="2022-01" db="EMBL/GenBank/DDBJ databases">
        <authorList>
            <person name="King R."/>
        </authorList>
    </citation>
    <scope>NUCLEOTIDE SEQUENCE</scope>
</reference>
<dbReference type="PANTHER" id="PTHR12990:SF5">
    <property type="entry name" value="MESENCEPHALIC ASTROCYTE-DERIVED NEUROTROPHIC FACTOR HOMOLOG"/>
    <property type="match status" value="1"/>
</dbReference>
<evidence type="ECO:0000256" key="7">
    <source>
        <dbReference type="ARBA" id="ARBA00023157"/>
    </source>
</evidence>
<dbReference type="GO" id="GO:0005615">
    <property type="term" value="C:extracellular space"/>
    <property type="evidence" value="ECO:0007669"/>
    <property type="project" value="TreeGrafter"/>
</dbReference>
<comment type="subcellular location">
    <subcellularLocation>
        <location evidence="1">Secreted</location>
    </subcellularLocation>
</comment>
<evidence type="ECO:0000256" key="4">
    <source>
        <dbReference type="ARBA" id="ARBA00022473"/>
    </source>
</evidence>
<evidence type="ECO:0000259" key="12">
    <source>
        <dbReference type="Pfam" id="PF20145"/>
    </source>
</evidence>
<name>A0A9N9S0W1_9DIPT</name>
<keyword evidence="5" id="KW-0964">Secreted</keyword>
<dbReference type="InterPro" id="IPR045332">
    <property type="entry name" value="ARMET_N"/>
</dbReference>
<dbReference type="GO" id="GO:0031175">
    <property type="term" value="P:neuron projection development"/>
    <property type="evidence" value="ECO:0007669"/>
    <property type="project" value="TreeGrafter"/>
</dbReference>